<sequence>MSARAGRARRAVRGVSAAALATFVATLSHSVAAGDLPATLNVVLALSLASPLCIALVGRTASWWRLTAAIATSQLLFHSLLALDLRGGISAPAHHGGAAALAEVAAYGHAHGLTGTESPWMWAAHAFAAAVTVLALGSGERALRAVAGLLSDTFRALMPVSAPRPLATPRVRPEPPLLTVGMTVLSGMRHRGPPLPA</sequence>
<name>A0ABW9GIN4_9MICO</name>
<evidence type="ECO:0000313" key="3">
    <source>
        <dbReference type="Proteomes" id="UP001630303"/>
    </source>
</evidence>
<keyword evidence="1" id="KW-1133">Transmembrane helix</keyword>
<keyword evidence="1" id="KW-0812">Transmembrane</keyword>
<feature type="transmembrane region" description="Helical" evidence="1">
    <location>
        <begin position="40"/>
        <end position="57"/>
    </location>
</feature>
<keyword evidence="3" id="KW-1185">Reference proteome</keyword>
<keyword evidence="1" id="KW-0472">Membrane</keyword>
<evidence type="ECO:0000256" key="1">
    <source>
        <dbReference type="SAM" id="Phobius"/>
    </source>
</evidence>
<comment type="caution">
    <text evidence="2">The sequence shown here is derived from an EMBL/GenBank/DDBJ whole genome shotgun (WGS) entry which is preliminary data.</text>
</comment>
<accession>A0ABW9GIN4</accession>
<evidence type="ECO:0008006" key="4">
    <source>
        <dbReference type="Google" id="ProtNLM"/>
    </source>
</evidence>
<protein>
    <recommendedName>
        <fullName evidence="4">Integral membrane protein</fullName>
    </recommendedName>
</protein>
<reference evidence="2 3" key="1">
    <citation type="submission" date="2023-03" db="EMBL/GenBank/DDBJ databases">
        <title>MT1 and MT2 Draft Genomes of Novel Species.</title>
        <authorList>
            <person name="Venkateswaran K."/>
        </authorList>
    </citation>
    <scope>NUCLEOTIDE SEQUENCE [LARGE SCALE GENOMIC DNA]</scope>
    <source>
        <strain evidence="2 3">IF8SW-P5</strain>
    </source>
</reference>
<dbReference type="RefSeq" id="WP_408905543.1">
    <property type="nucleotide sequence ID" value="NZ_JAROCE010000002.1"/>
</dbReference>
<dbReference type="Proteomes" id="UP001630303">
    <property type="component" value="Unassembled WGS sequence"/>
</dbReference>
<evidence type="ECO:0000313" key="2">
    <source>
        <dbReference type="EMBL" id="MFM2720715.1"/>
    </source>
</evidence>
<gene>
    <name evidence="2" type="ORF">P5G46_09390</name>
</gene>
<dbReference type="EMBL" id="JAROCE010000002">
    <property type="protein sequence ID" value="MFM2720715.1"/>
    <property type="molecule type" value="Genomic_DNA"/>
</dbReference>
<organism evidence="2 3">
    <name type="scientific">Microbacterium mcarthurae</name>
    <dbReference type="NCBI Taxonomy" id="3035918"/>
    <lineage>
        <taxon>Bacteria</taxon>
        <taxon>Bacillati</taxon>
        <taxon>Actinomycetota</taxon>
        <taxon>Actinomycetes</taxon>
        <taxon>Micrococcales</taxon>
        <taxon>Microbacteriaceae</taxon>
        <taxon>Microbacterium</taxon>
    </lineage>
</organism>
<proteinExistence type="predicted"/>